<evidence type="ECO:0000256" key="1">
    <source>
        <dbReference type="SAM" id="MobiDB-lite"/>
    </source>
</evidence>
<feature type="region of interest" description="Disordered" evidence="1">
    <location>
        <begin position="621"/>
        <end position="640"/>
    </location>
</feature>
<dbReference type="AlphaFoldDB" id="A0A644U4A4"/>
<gene>
    <name evidence="2" type="ORF">SDC9_19554</name>
</gene>
<dbReference type="EMBL" id="VSSQ01000075">
    <property type="protein sequence ID" value="MPL73748.1"/>
    <property type="molecule type" value="Genomic_DNA"/>
</dbReference>
<protein>
    <submittedName>
        <fullName evidence="2">Uncharacterized protein</fullName>
    </submittedName>
</protein>
<proteinExistence type="predicted"/>
<feature type="region of interest" description="Disordered" evidence="1">
    <location>
        <begin position="739"/>
        <end position="783"/>
    </location>
</feature>
<organism evidence="2">
    <name type="scientific">bioreactor metagenome</name>
    <dbReference type="NCBI Taxonomy" id="1076179"/>
    <lineage>
        <taxon>unclassified sequences</taxon>
        <taxon>metagenomes</taxon>
        <taxon>ecological metagenomes</taxon>
    </lineage>
</organism>
<feature type="compositionally biased region" description="Basic and acidic residues" evidence="1">
    <location>
        <begin position="741"/>
        <end position="768"/>
    </location>
</feature>
<evidence type="ECO:0000313" key="2">
    <source>
        <dbReference type="EMBL" id="MPL73748.1"/>
    </source>
</evidence>
<comment type="caution">
    <text evidence="2">The sequence shown here is derived from an EMBL/GenBank/DDBJ whole genome shotgun (WGS) entry which is preliminary data.</text>
</comment>
<accession>A0A644U4A4</accession>
<name>A0A644U4A4_9ZZZZ</name>
<sequence>MAARGAHHAAHRRHVGIVAADGDGDVIVAGELVVRRVELDPAGLETDPGPDPGVHRVRALEPRLAGRREGAQKARDIARRNADAAQRGDHDMGEILAHAAALREGLARRGVDGGRLGVEGHRAIERAPDRHHRLLRRHPGRQLLAGEGRGLGHRRDAGACAQKVVRHLGGEALLRLDLGRQPVEQGGEVAARRRGATLDLGSELERDRTDRRMPGDRGRRVAEEIDRLAPLVGHRLDRQQPRQHPLPARDIRGQKPHQVADVIRGRGIVIIDREPDFIQHVSPLPQIRRADEIRDRGQIAAQGRQPPGVDLGRCGDQQRAFDRHDRAQQRRQPAVLARVRQRLGQIAQPLHLEQDRARVVGVEGEQIDDGIARGLDPVAALVGDDAVGDLDRHVERALGRLGIGEGGQERGERIRPLKRAAEAEEAPAREAIHVLVHETGKAGDLAQKHRHRPRCVIAGLGRGGHPPRGLQHVVQRRPAIGREPVAHLARTAARRLEPVDQRRRHRFGEIVTIAGQELVEPQQARIIRVVGGGQAQVIGADQADRVLAALDVAAEPIEVVGGARGQDRGGGAVEIGRRARREGFLRHRPVRDHPDVGDRAAALHRQRRRIAGLSDPGIAALHEAPAARRARGKDADRHRPRLDPAAVLGIDPDGCRRQRHRLLADEPLTLALEPVGDRAGAAIGKGAAARGLGADVEGQVAGIGRADHHPRGIVADIGALGVAAAPPGGDVRQFQRPARQHLGDARQEGHHRPHLEHARAECVDEGKVAKPHRLHQPRRADPA</sequence>
<reference evidence="2" key="1">
    <citation type="submission" date="2019-08" db="EMBL/GenBank/DDBJ databases">
        <authorList>
            <person name="Kucharzyk K."/>
            <person name="Murdoch R.W."/>
            <person name="Higgins S."/>
            <person name="Loffler F."/>
        </authorList>
    </citation>
    <scope>NUCLEOTIDE SEQUENCE</scope>
</reference>